<keyword evidence="8" id="KW-1185">Reference proteome</keyword>
<evidence type="ECO:0000256" key="1">
    <source>
        <dbReference type="ARBA" id="ARBA00008366"/>
    </source>
</evidence>
<evidence type="ECO:0000256" key="5">
    <source>
        <dbReference type="PIRNR" id="PIRNR005426"/>
    </source>
</evidence>
<dbReference type="PANTHER" id="PTHR43425:SF2">
    <property type="entry name" value="OXYGEN-INSENSITIVE NADPH NITROREDUCTASE"/>
    <property type="match status" value="1"/>
</dbReference>
<dbReference type="Gene3D" id="3.40.109.10">
    <property type="entry name" value="NADH Oxidase"/>
    <property type="match status" value="1"/>
</dbReference>
<keyword evidence="5" id="KW-0521">NADP</keyword>
<name>A0ABS5QIJ7_9PROT</name>
<keyword evidence="4 5" id="KW-0560">Oxidoreductase</keyword>
<dbReference type="Proteomes" id="UP000766336">
    <property type="component" value="Unassembled WGS sequence"/>
</dbReference>
<evidence type="ECO:0000259" key="6">
    <source>
        <dbReference type="Pfam" id="PF00881"/>
    </source>
</evidence>
<dbReference type="Pfam" id="PF00881">
    <property type="entry name" value="Nitroreductase"/>
    <property type="match status" value="1"/>
</dbReference>
<gene>
    <name evidence="7" type="ORF">KHU32_19680</name>
</gene>
<evidence type="ECO:0000313" key="8">
    <source>
        <dbReference type="Proteomes" id="UP000766336"/>
    </source>
</evidence>
<evidence type="ECO:0000256" key="3">
    <source>
        <dbReference type="ARBA" id="ARBA00022643"/>
    </source>
</evidence>
<evidence type="ECO:0000313" key="7">
    <source>
        <dbReference type="EMBL" id="MBS7813176.1"/>
    </source>
</evidence>
<reference evidence="7 8" key="1">
    <citation type="submission" date="2021-05" db="EMBL/GenBank/DDBJ databases">
        <title>Roseococcus sp. XZZS9, whole genome shotgun sequencing project.</title>
        <authorList>
            <person name="Zhao G."/>
            <person name="Shen L."/>
        </authorList>
    </citation>
    <scope>NUCLEOTIDE SEQUENCE [LARGE SCALE GENOMIC DNA]</scope>
    <source>
        <strain evidence="7 8">XZZS9</strain>
    </source>
</reference>
<evidence type="ECO:0000256" key="4">
    <source>
        <dbReference type="ARBA" id="ARBA00023002"/>
    </source>
</evidence>
<dbReference type="InterPro" id="IPR000415">
    <property type="entry name" value="Nitroreductase-like"/>
</dbReference>
<dbReference type="PANTHER" id="PTHR43425">
    <property type="entry name" value="OXYGEN-INSENSITIVE NADPH NITROREDUCTASE"/>
    <property type="match status" value="1"/>
</dbReference>
<sequence>MNTALTVSKEEALALRYGADAIPAAGPWNDHIALLLSHRSVRGYRPDAPPDGTLETLIAAAQSAATSSNMQTWSVVSVTDPAVKAEFARIAGGQKHIEQCPIFLVFLADLSRNERLARANGTELEVLPYIETFLIGAIDAGLAAQNAVVAAEAIGLSTVYIGALRNDAARVGELLALPPGVAGVFGLCVGYAAPGVTNQVKPRLSQAAVLHHGTYDSTREAAHVAAYDEKLSAFSGRFEMAQTTWTGRVLNRMGKLKGLAGREKLGGVLRAMGFPLR</sequence>
<comment type="caution">
    <text evidence="7">The sequence shown here is derived from an EMBL/GenBank/DDBJ whole genome shotgun (WGS) entry which is preliminary data.</text>
</comment>
<proteinExistence type="inferred from homology"/>
<dbReference type="CDD" id="cd02146">
    <property type="entry name" value="NfsA-like"/>
    <property type="match status" value="1"/>
</dbReference>
<feature type="domain" description="Nitroreductase" evidence="6">
    <location>
        <begin position="37"/>
        <end position="191"/>
    </location>
</feature>
<dbReference type="InterPro" id="IPR016446">
    <property type="entry name" value="Flavin_OxRdtase_Frp"/>
</dbReference>
<dbReference type="InterPro" id="IPR029479">
    <property type="entry name" value="Nitroreductase"/>
</dbReference>
<evidence type="ECO:0000256" key="2">
    <source>
        <dbReference type="ARBA" id="ARBA00022630"/>
    </source>
</evidence>
<keyword evidence="2 5" id="KW-0285">Flavoprotein</keyword>
<protein>
    <submittedName>
        <fullName evidence="7">NADPH-dependent oxidoreductase</fullName>
    </submittedName>
</protein>
<dbReference type="SUPFAM" id="SSF55469">
    <property type="entry name" value="FMN-dependent nitroreductase-like"/>
    <property type="match status" value="1"/>
</dbReference>
<dbReference type="PIRSF" id="PIRSF005426">
    <property type="entry name" value="Frp"/>
    <property type="match status" value="1"/>
</dbReference>
<accession>A0ABS5QIJ7</accession>
<dbReference type="EMBL" id="JAHCDA010000004">
    <property type="protein sequence ID" value="MBS7813176.1"/>
    <property type="molecule type" value="Genomic_DNA"/>
</dbReference>
<keyword evidence="3 5" id="KW-0288">FMN</keyword>
<comment type="similarity">
    <text evidence="1 5">Belongs to the flavin oxidoreductase frp family.</text>
</comment>
<organism evidence="7 8">
    <name type="scientific">Roseococcus pinisoli</name>
    <dbReference type="NCBI Taxonomy" id="2835040"/>
    <lineage>
        <taxon>Bacteria</taxon>
        <taxon>Pseudomonadati</taxon>
        <taxon>Pseudomonadota</taxon>
        <taxon>Alphaproteobacteria</taxon>
        <taxon>Acetobacterales</taxon>
        <taxon>Roseomonadaceae</taxon>
        <taxon>Roseococcus</taxon>
    </lineage>
</organism>